<dbReference type="EMBL" id="AZFN01000005">
    <property type="protein sequence ID" value="KRM03158.1"/>
    <property type="molecule type" value="Genomic_DNA"/>
</dbReference>
<dbReference type="InterPro" id="IPR016040">
    <property type="entry name" value="NAD(P)-bd_dom"/>
</dbReference>
<dbReference type="Gene3D" id="3.40.50.720">
    <property type="entry name" value="NAD(P)-binding Rossmann-like Domain"/>
    <property type="match status" value="1"/>
</dbReference>
<dbReference type="PANTHER" id="PTHR43355:SF2">
    <property type="entry name" value="FLAVIN REDUCTASE (NADPH)"/>
    <property type="match status" value="1"/>
</dbReference>
<dbReference type="SUPFAM" id="SSF51735">
    <property type="entry name" value="NAD(P)-binding Rossmann-fold domains"/>
    <property type="match status" value="1"/>
</dbReference>
<proteinExistence type="predicted"/>
<accession>A0A0R1VJQ4</accession>
<reference evidence="2 3" key="1">
    <citation type="journal article" date="2015" name="Genome Announc.">
        <title>Expanding the biotechnology potential of lactobacilli through comparative genomics of 213 strains and associated genera.</title>
        <authorList>
            <person name="Sun Z."/>
            <person name="Harris H.M."/>
            <person name="McCann A."/>
            <person name="Guo C."/>
            <person name="Argimon S."/>
            <person name="Zhang W."/>
            <person name="Yang X."/>
            <person name="Jeffery I.B."/>
            <person name="Cooney J.C."/>
            <person name="Kagawa T.F."/>
            <person name="Liu W."/>
            <person name="Song Y."/>
            <person name="Salvetti E."/>
            <person name="Wrobel A."/>
            <person name="Rasinkangas P."/>
            <person name="Parkhill J."/>
            <person name="Rea M.C."/>
            <person name="O'Sullivan O."/>
            <person name="Ritari J."/>
            <person name="Douillard F.P."/>
            <person name="Paul Ross R."/>
            <person name="Yang R."/>
            <person name="Briner A.E."/>
            <person name="Felis G.E."/>
            <person name="de Vos W.M."/>
            <person name="Barrangou R."/>
            <person name="Klaenhammer T.R."/>
            <person name="Caufield P.W."/>
            <person name="Cui Y."/>
            <person name="Zhang H."/>
            <person name="O'Toole P.W."/>
        </authorList>
    </citation>
    <scope>NUCLEOTIDE SEQUENCE [LARGE SCALE GENOMIC DNA]</scope>
    <source>
        <strain evidence="2 3">DSM 16045</strain>
    </source>
</reference>
<feature type="domain" description="NAD(P)-binding" evidence="1">
    <location>
        <begin position="8"/>
        <end position="198"/>
    </location>
</feature>
<dbReference type="GO" id="GO:0042602">
    <property type="term" value="F:riboflavin reductase (NADPH) activity"/>
    <property type="evidence" value="ECO:0007669"/>
    <property type="project" value="TreeGrafter"/>
</dbReference>
<dbReference type="AlphaFoldDB" id="A0A0R1VJQ4"/>
<protein>
    <submittedName>
        <fullName evidence="2">Putative oxidoreductase</fullName>
    </submittedName>
</protein>
<dbReference type="PATRIC" id="fig|1423749.3.peg.1498"/>
<evidence type="ECO:0000259" key="1">
    <source>
        <dbReference type="Pfam" id="PF13460"/>
    </source>
</evidence>
<dbReference type="InterPro" id="IPR051606">
    <property type="entry name" value="Polyketide_Oxido-like"/>
</dbReference>
<comment type="caution">
    <text evidence="2">The sequence shown here is derived from an EMBL/GenBank/DDBJ whole genome shotgun (WGS) entry which is preliminary data.</text>
</comment>
<dbReference type="PANTHER" id="PTHR43355">
    <property type="entry name" value="FLAVIN REDUCTASE (NADPH)"/>
    <property type="match status" value="1"/>
</dbReference>
<name>A0A0R1VJQ4_9LACO</name>
<sequence>MNLLILAANGQIARLVEERILSEDNFKSVNLTLFLRNADRLADLATNPRVNLIEGDLNKEADVVKAAQGQDLIFSAVVDHDDTGSNRPTKDIIKAAQENQVDRIIETSLLGLYNEVPGEFGRWNNDTCFGGDPSGSAPVLADQLLKDSGLNYTTLRLPWLNDRDEIKYTITHRNEPYVGVSGSRKSIADVVLKIVADPNFAAFDSIGMADPDTQGLDRPVY</sequence>
<evidence type="ECO:0000313" key="3">
    <source>
        <dbReference type="Proteomes" id="UP000051739"/>
    </source>
</evidence>
<dbReference type="InterPro" id="IPR036291">
    <property type="entry name" value="NAD(P)-bd_dom_sf"/>
</dbReference>
<dbReference type="Proteomes" id="UP000051739">
    <property type="component" value="Unassembled WGS sequence"/>
</dbReference>
<organism evidence="2 3">
    <name type="scientific">Limosilactobacillus gastricus DSM 16045</name>
    <dbReference type="NCBI Taxonomy" id="1423749"/>
    <lineage>
        <taxon>Bacteria</taxon>
        <taxon>Bacillati</taxon>
        <taxon>Bacillota</taxon>
        <taxon>Bacilli</taxon>
        <taxon>Lactobacillales</taxon>
        <taxon>Lactobacillaceae</taxon>
        <taxon>Limosilactobacillus</taxon>
    </lineage>
</organism>
<dbReference type="GO" id="GO:0004074">
    <property type="term" value="F:biliverdin reductase [NAD(P)H] activity"/>
    <property type="evidence" value="ECO:0007669"/>
    <property type="project" value="TreeGrafter"/>
</dbReference>
<gene>
    <name evidence="2" type="ORF">FC60_GL001454</name>
</gene>
<evidence type="ECO:0000313" key="2">
    <source>
        <dbReference type="EMBL" id="KRM03158.1"/>
    </source>
</evidence>
<keyword evidence="3" id="KW-1185">Reference proteome</keyword>
<dbReference type="Pfam" id="PF13460">
    <property type="entry name" value="NAD_binding_10"/>
    <property type="match status" value="1"/>
</dbReference>
<dbReference type="RefSeq" id="WP_056936926.1">
    <property type="nucleotide sequence ID" value="NZ_AZFN01000005.1"/>
</dbReference>